<comment type="caution">
    <text evidence="1">The sequence shown here is derived from an EMBL/GenBank/DDBJ whole genome shotgun (WGS) entry which is preliminary data.</text>
</comment>
<organism evidence="1 2">
    <name type="scientific">Ehrlichia minasensis</name>
    <dbReference type="NCBI Taxonomy" id="1242993"/>
    <lineage>
        <taxon>Bacteria</taxon>
        <taxon>Pseudomonadati</taxon>
        <taxon>Pseudomonadota</taxon>
        <taxon>Alphaproteobacteria</taxon>
        <taxon>Rickettsiales</taxon>
        <taxon>Anaplasmataceae</taxon>
        <taxon>Ehrlichia</taxon>
    </lineage>
</organism>
<protein>
    <submittedName>
        <fullName evidence="1">Uncharacterized protein</fullName>
    </submittedName>
</protein>
<proteinExistence type="predicted"/>
<name>A0A4Q6I4N0_9RICK</name>
<gene>
    <name evidence="1" type="ORF">DRF75_02195</name>
</gene>
<dbReference type="EMBL" id="QOHL01000007">
    <property type="protein sequence ID" value="RZB12811.1"/>
    <property type="molecule type" value="Genomic_DNA"/>
</dbReference>
<dbReference type="Proteomes" id="UP000293377">
    <property type="component" value="Unassembled WGS sequence"/>
</dbReference>
<sequence length="63" mass="7399">MYTVNDITATNIIKYWYVGIMICSNFEEFSKSVFSNNFTNFDLQIYFSVQKNILDSFCTVCLL</sequence>
<accession>A0A4Q6I4N0</accession>
<dbReference type="AlphaFoldDB" id="A0A4Q6I4N0"/>
<keyword evidence="2" id="KW-1185">Reference proteome</keyword>
<evidence type="ECO:0000313" key="2">
    <source>
        <dbReference type="Proteomes" id="UP000293377"/>
    </source>
</evidence>
<reference evidence="1 2" key="1">
    <citation type="submission" date="2018-06" db="EMBL/GenBank/DDBJ databases">
        <title>Complete Genome Sequence of Ehrlichia minasensis Isolated From Cattle.</title>
        <authorList>
            <person name="Aguiar D.M."/>
            <person name="Araujo J.P.A.Jr."/>
            <person name="Nakazato L."/>
            <person name="Bard E."/>
            <person name="Cabezas-Cruz A."/>
        </authorList>
    </citation>
    <scope>NUCLEOTIDE SEQUENCE [LARGE SCALE GENOMIC DNA]</scope>
    <source>
        <strain evidence="1 2">B11</strain>
    </source>
</reference>
<evidence type="ECO:0000313" key="1">
    <source>
        <dbReference type="EMBL" id="RZB12811.1"/>
    </source>
</evidence>